<feature type="region of interest" description="Disordered" evidence="1">
    <location>
        <begin position="254"/>
        <end position="288"/>
    </location>
</feature>
<reference evidence="2" key="1">
    <citation type="submission" date="2021-02" db="EMBL/GenBank/DDBJ databases">
        <authorList>
            <person name="Dougan E. K."/>
            <person name="Rhodes N."/>
            <person name="Thang M."/>
            <person name="Chan C."/>
        </authorList>
    </citation>
    <scope>NUCLEOTIDE SEQUENCE</scope>
</reference>
<feature type="compositionally biased region" description="Acidic residues" evidence="1">
    <location>
        <begin position="262"/>
        <end position="276"/>
    </location>
</feature>
<sequence>MVGTVAKPKTLKVKIFNGQDAVAPPVRPEQVKPEMGSRLSVSSVRAIYSRSRQSVSKAEESGGEVKTGWGLMKVMTNSARDINKQRNVIGAVVRVDTESSRNKLLGEFLQRQTGPSKAESPFHAAQFLKTMANDWAKAGASQKSRLAEEQLQEQVGCLQKSAASLYEVAVLQQEGVKLYETLAEMIQEYEELVVKMGFLEEFAQFVTPMTTHGLFGAVAAIRGGSGTQNDNSKEQIETGAEAEACAFQFAQMQPKNKADDEKDHEDEEEEEDEEEQEKGAGRKAKGTLIGQHTSEARLRYVEAYIKLHDLRHAIQVCWDEKVYKSKHFEAGINELNPEVRACCAWGHLMTEGLGTVPKFKWKTEAVCISCQRCTQETVLCNQSPAPPSGVGGQYAPAPVHLSPQTMAESYHTDATGHSKASLPAGQNFLDGLQEKDAERTFQGNSLKSQRKSIAPAARGLSAPAGKFQLEDLCTINAASNQSYLTGKSHWTCSVCVVGAEEPPIWMCYSCGLQSKRMDLHTALEAMVLDQYFFFRAAEEADRAIEMTDPDVRAEAEHRIRLRALQLADERFQAWRKPRRQMVSLELVELQLPNNHDNNNNNNNNNNYNNNNNNNDPVSASDSDLTRLPLLSGADHSVPKPFFGKDEQNNNKNNNNKNNNNNNNEPDEQLDLDNKAHTNLATNPTSRTESAERTELEQVEATGTTTEEQRQFSPGLVTQTLLPIGLMTQLLSSGRKMKATGGTEGDTIVTTEWDQKHRRRNSLAEEKETEMPLIKTVGSLSLALDWKRKIPMESQTQRVEKAEEQSEEKADGRTEEIVVKAKPRIWEMELPRPVSRTTLENVVGGRHPLPPRSATVEEPRFRRKVVVARQRQALATAEARMIALRLSASPAFPEEPLQEGARDGDELDRLSSPPKKKLESKVFVAIKRGIDSSTALAAELLAQSDQSCSTNGNLKTESTTLIPIAEEAADSEFFPGLSATPRWQAPSPLGRLPTPGGLRPSGGDHWSRFRSAQAAGQFRISSRDREAYKSRDIAELHSLEFVGPESPWSRSTEPLPTNGKAASKPAGKPATVQQWLEKYKLHEAIQGKAAVKNTSEDEEPEKEVQAPVEVCVGQTSPVEGHVFPEASTRKPPKTRAVDK</sequence>
<feature type="compositionally biased region" description="Basic and acidic residues" evidence="1">
    <location>
        <begin position="899"/>
        <end position="908"/>
    </location>
</feature>
<feature type="region of interest" description="Disordered" evidence="1">
    <location>
        <begin position="892"/>
        <end position="912"/>
    </location>
</feature>
<proteinExistence type="predicted"/>
<comment type="caution">
    <text evidence="2">The sequence shown here is derived from an EMBL/GenBank/DDBJ whole genome shotgun (WGS) entry which is preliminary data.</text>
</comment>
<dbReference type="EMBL" id="CAJNNW010017849">
    <property type="protein sequence ID" value="CAE8661749.1"/>
    <property type="molecule type" value="Genomic_DNA"/>
</dbReference>
<feature type="region of interest" description="Disordered" evidence="1">
    <location>
        <begin position="1038"/>
        <end position="1070"/>
    </location>
</feature>
<dbReference type="PANTHER" id="PTHR23353:SF23">
    <property type="entry name" value="PROTEIN HAIRLESS"/>
    <property type="match status" value="1"/>
</dbReference>
<evidence type="ECO:0000313" key="3">
    <source>
        <dbReference type="Proteomes" id="UP000626109"/>
    </source>
</evidence>
<organism evidence="2 3">
    <name type="scientific">Polarella glacialis</name>
    <name type="common">Dinoflagellate</name>
    <dbReference type="NCBI Taxonomy" id="89957"/>
    <lineage>
        <taxon>Eukaryota</taxon>
        <taxon>Sar</taxon>
        <taxon>Alveolata</taxon>
        <taxon>Dinophyceae</taxon>
        <taxon>Suessiales</taxon>
        <taxon>Suessiaceae</taxon>
        <taxon>Polarella</taxon>
    </lineage>
</organism>
<dbReference type="PANTHER" id="PTHR23353">
    <property type="entry name" value="RAB-GAP/TBC-RELATED"/>
    <property type="match status" value="1"/>
</dbReference>
<feature type="region of interest" description="Disordered" evidence="1">
    <location>
        <begin position="981"/>
        <end position="1006"/>
    </location>
</feature>
<dbReference type="AlphaFoldDB" id="A0A813J0I5"/>
<feature type="compositionally biased region" description="Low complexity" evidence="1">
    <location>
        <begin position="593"/>
        <end position="614"/>
    </location>
</feature>
<evidence type="ECO:0000256" key="1">
    <source>
        <dbReference type="SAM" id="MobiDB-lite"/>
    </source>
</evidence>
<feature type="region of interest" description="Disordered" evidence="1">
    <location>
        <begin position="1087"/>
        <end position="1138"/>
    </location>
</feature>
<feature type="compositionally biased region" description="Low complexity" evidence="1">
    <location>
        <begin position="1058"/>
        <end position="1069"/>
    </location>
</feature>
<dbReference type="InterPro" id="IPR053019">
    <property type="entry name" value="GATA_zinc_finger"/>
</dbReference>
<accession>A0A813J0I5</accession>
<name>A0A813J0I5_POLGL</name>
<feature type="compositionally biased region" description="Basic and acidic residues" evidence="1">
    <location>
        <begin position="797"/>
        <end position="813"/>
    </location>
</feature>
<feature type="region of interest" description="Disordered" evidence="1">
    <location>
        <begin position="793"/>
        <end position="813"/>
    </location>
</feature>
<feature type="region of interest" description="Disordered" evidence="1">
    <location>
        <begin position="592"/>
        <end position="712"/>
    </location>
</feature>
<gene>
    <name evidence="2" type="ORF">PGLA2088_LOCUS14635</name>
</gene>
<evidence type="ECO:0000313" key="2">
    <source>
        <dbReference type="EMBL" id="CAE8661749.1"/>
    </source>
</evidence>
<protein>
    <submittedName>
        <fullName evidence="2">Uncharacterized protein</fullName>
    </submittedName>
</protein>
<dbReference type="Proteomes" id="UP000626109">
    <property type="component" value="Unassembled WGS sequence"/>
</dbReference>
<feature type="compositionally biased region" description="Low complexity" evidence="1">
    <location>
        <begin position="649"/>
        <end position="663"/>
    </location>
</feature>
<feature type="compositionally biased region" description="Polar residues" evidence="1">
    <location>
        <begin position="676"/>
        <end position="687"/>
    </location>
</feature>